<evidence type="ECO:0008006" key="4">
    <source>
        <dbReference type="Google" id="ProtNLM"/>
    </source>
</evidence>
<keyword evidence="1" id="KW-0472">Membrane</keyword>
<feature type="transmembrane region" description="Helical" evidence="1">
    <location>
        <begin position="33"/>
        <end position="51"/>
    </location>
</feature>
<protein>
    <recommendedName>
        <fullName evidence="4">Low affinity iron permease</fullName>
    </recommendedName>
</protein>
<name>A0ABP9DBG1_9ACTN</name>
<comment type="caution">
    <text evidence="2">The sequence shown here is derived from an EMBL/GenBank/DDBJ whole genome shotgun (WGS) entry which is preliminary data.</text>
</comment>
<keyword evidence="1" id="KW-0812">Transmembrane</keyword>
<accession>A0ABP9DBG1</accession>
<feature type="transmembrane region" description="Helical" evidence="1">
    <location>
        <begin position="57"/>
        <end position="76"/>
    </location>
</feature>
<sequence length="123" mass="13465">MTFQHPARRHGDGRRGRFEELAELASNFTSSPVFAVLCLALVGLFVGVHAAGLSTEWQVLVGDTMAAVTLLLLALLKNAERRAEHAIQRKLDAIARALLEQQEGEIGQAHEDLKAAVNIEERL</sequence>
<dbReference type="Proteomes" id="UP001501752">
    <property type="component" value="Unassembled WGS sequence"/>
</dbReference>
<keyword evidence="3" id="KW-1185">Reference proteome</keyword>
<gene>
    <name evidence="2" type="ORF">GCM10023235_09660</name>
</gene>
<dbReference type="Pfam" id="PF04120">
    <property type="entry name" value="Iron_permease"/>
    <property type="match status" value="1"/>
</dbReference>
<dbReference type="InterPro" id="IPR007251">
    <property type="entry name" value="Iron_permease_Fet4"/>
</dbReference>
<reference evidence="3" key="1">
    <citation type="journal article" date="2019" name="Int. J. Syst. Evol. Microbiol.">
        <title>The Global Catalogue of Microorganisms (GCM) 10K type strain sequencing project: providing services to taxonomists for standard genome sequencing and annotation.</title>
        <authorList>
            <consortium name="The Broad Institute Genomics Platform"/>
            <consortium name="The Broad Institute Genome Sequencing Center for Infectious Disease"/>
            <person name="Wu L."/>
            <person name="Ma J."/>
        </authorList>
    </citation>
    <scope>NUCLEOTIDE SEQUENCE [LARGE SCALE GENOMIC DNA]</scope>
    <source>
        <strain evidence="3">JCM 13006</strain>
    </source>
</reference>
<dbReference type="EMBL" id="BAABIS010000001">
    <property type="protein sequence ID" value="GAA4836781.1"/>
    <property type="molecule type" value="Genomic_DNA"/>
</dbReference>
<evidence type="ECO:0000313" key="2">
    <source>
        <dbReference type="EMBL" id="GAA4836781.1"/>
    </source>
</evidence>
<dbReference type="RefSeq" id="WP_345695500.1">
    <property type="nucleotide sequence ID" value="NZ_BAABIS010000001.1"/>
</dbReference>
<organism evidence="2 3">
    <name type="scientific">Kitasatospora terrestris</name>
    <dbReference type="NCBI Taxonomy" id="258051"/>
    <lineage>
        <taxon>Bacteria</taxon>
        <taxon>Bacillati</taxon>
        <taxon>Actinomycetota</taxon>
        <taxon>Actinomycetes</taxon>
        <taxon>Kitasatosporales</taxon>
        <taxon>Streptomycetaceae</taxon>
        <taxon>Kitasatospora</taxon>
    </lineage>
</organism>
<evidence type="ECO:0000256" key="1">
    <source>
        <dbReference type="SAM" id="Phobius"/>
    </source>
</evidence>
<proteinExistence type="predicted"/>
<keyword evidence="1" id="KW-1133">Transmembrane helix</keyword>
<evidence type="ECO:0000313" key="3">
    <source>
        <dbReference type="Proteomes" id="UP001501752"/>
    </source>
</evidence>